<organism evidence="2 3">
    <name type="scientific">Isoalcanivorax pacificus W11-5</name>
    <dbReference type="NCBI Taxonomy" id="391936"/>
    <lineage>
        <taxon>Bacteria</taxon>
        <taxon>Pseudomonadati</taxon>
        <taxon>Pseudomonadota</taxon>
        <taxon>Gammaproteobacteria</taxon>
        <taxon>Oceanospirillales</taxon>
        <taxon>Alcanivoracaceae</taxon>
        <taxon>Isoalcanivorax</taxon>
    </lineage>
</organism>
<reference evidence="2 3" key="1">
    <citation type="journal article" date="2012" name="J. Bacteriol.">
        <title>Genome sequence of an alkane-degrading bacterium, Alcanivorax pacificus type strain W11-5, isolated from deep sea sediment.</title>
        <authorList>
            <person name="Lai Q."/>
            <person name="Shao Z."/>
        </authorList>
    </citation>
    <scope>NUCLEOTIDE SEQUENCE [LARGE SCALE GENOMIC DNA]</scope>
    <source>
        <strain evidence="2 3">W11-5</strain>
    </source>
</reference>
<dbReference type="AlphaFoldDB" id="A0A0B4XR06"/>
<evidence type="ECO:0000313" key="2">
    <source>
        <dbReference type="EMBL" id="AJD49616.1"/>
    </source>
</evidence>
<evidence type="ECO:0000259" key="1">
    <source>
        <dbReference type="SMART" id="SM00871"/>
    </source>
</evidence>
<proteinExistence type="predicted"/>
<dbReference type="InterPro" id="IPR010499">
    <property type="entry name" value="AraC_E-bd"/>
</dbReference>
<dbReference type="OrthoDB" id="282744at2"/>
<evidence type="ECO:0000313" key="3">
    <source>
        <dbReference type="Proteomes" id="UP000006764"/>
    </source>
</evidence>
<dbReference type="InterPro" id="IPR011256">
    <property type="entry name" value="Reg_factor_effector_dom_sf"/>
</dbReference>
<dbReference type="Pfam" id="PF06445">
    <property type="entry name" value="GyrI-like"/>
    <property type="match status" value="1"/>
</dbReference>
<dbReference type="SMART" id="SM00871">
    <property type="entry name" value="AraC_E_bind"/>
    <property type="match status" value="1"/>
</dbReference>
<dbReference type="InterPro" id="IPR029442">
    <property type="entry name" value="GyrI-like"/>
</dbReference>
<sequence length="156" mass="17362">MIETPRILQTRVQHTAVIRLAVPCAQMQQVMGPGIEELFATVASQGIETTGAWFTRHFRLPDDTFDFEIGVPVATPVQRAGRVAPSRLPAQTVARTLYAGNYDGLSQAWGAFQAWLEKEGHATRLPVWESYVLDPSTNADPASWRTELNWPLAEQD</sequence>
<dbReference type="RefSeq" id="WP_008733320.1">
    <property type="nucleotide sequence ID" value="NZ_CP004387.1"/>
</dbReference>
<dbReference type="Gene3D" id="3.20.80.10">
    <property type="entry name" value="Regulatory factor, effector binding domain"/>
    <property type="match status" value="1"/>
</dbReference>
<dbReference type="HOGENOM" id="CLU_113664_2_0_6"/>
<accession>A0A0B4XR06</accession>
<dbReference type="STRING" id="391936.S7S_16020"/>
<gene>
    <name evidence="2" type="ORF">S7S_16020</name>
</gene>
<dbReference type="EMBL" id="CP004387">
    <property type="protein sequence ID" value="AJD49616.1"/>
    <property type="molecule type" value="Genomic_DNA"/>
</dbReference>
<protein>
    <submittedName>
        <fullName evidence="2">Transcriptional regulator, effector-binding domain/component</fullName>
    </submittedName>
</protein>
<dbReference type="KEGG" id="apac:S7S_16020"/>
<name>A0A0B4XR06_9GAMM</name>
<keyword evidence="3" id="KW-1185">Reference proteome</keyword>
<dbReference type="Proteomes" id="UP000006764">
    <property type="component" value="Chromosome"/>
</dbReference>
<dbReference type="SUPFAM" id="SSF55136">
    <property type="entry name" value="Probable bacterial effector-binding domain"/>
    <property type="match status" value="1"/>
</dbReference>
<feature type="domain" description="AraC effector-binding" evidence="1">
    <location>
        <begin position="3"/>
        <end position="153"/>
    </location>
</feature>